<protein>
    <submittedName>
        <fullName evidence="2">Putative secreted protein</fullName>
    </submittedName>
</protein>
<dbReference type="AlphaFoldDB" id="A0A6B0UBX8"/>
<dbReference type="EMBL" id="GIFC01004541">
    <property type="protein sequence ID" value="MXU86624.1"/>
    <property type="molecule type" value="Transcribed_RNA"/>
</dbReference>
<name>A0A6B0UBX8_IXORI</name>
<organism evidence="2">
    <name type="scientific">Ixodes ricinus</name>
    <name type="common">Common tick</name>
    <name type="synonym">Acarus ricinus</name>
    <dbReference type="NCBI Taxonomy" id="34613"/>
    <lineage>
        <taxon>Eukaryota</taxon>
        <taxon>Metazoa</taxon>
        <taxon>Ecdysozoa</taxon>
        <taxon>Arthropoda</taxon>
        <taxon>Chelicerata</taxon>
        <taxon>Arachnida</taxon>
        <taxon>Acari</taxon>
        <taxon>Parasitiformes</taxon>
        <taxon>Ixodida</taxon>
        <taxon>Ixodoidea</taxon>
        <taxon>Ixodidae</taxon>
        <taxon>Ixodinae</taxon>
        <taxon>Ixodes</taxon>
    </lineage>
</organism>
<sequence>MELYVFCMVSLLVLATVVVQGIYCFMYCSYPLPGGADPCPMVACLRRKKRKPRQRSNSAEVMISMEDVKLEPQTPSPMPTHEYKTRGGQTDV</sequence>
<accession>A0A6B0UBX8</accession>
<evidence type="ECO:0000313" key="2">
    <source>
        <dbReference type="EMBL" id="MXU86624.1"/>
    </source>
</evidence>
<feature type="region of interest" description="Disordered" evidence="1">
    <location>
        <begin position="55"/>
        <end position="92"/>
    </location>
</feature>
<proteinExistence type="predicted"/>
<evidence type="ECO:0000256" key="1">
    <source>
        <dbReference type="SAM" id="MobiDB-lite"/>
    </source>
</evidence>
<reference evidence="2" key="1">
    <citation type="submission" date="2019-12" db="EMBL/GenBank/DDBJ databases">
        <title>An insight into the sialome of adult female Ixodes ricinus ticks feeding for 6 days.</title>
        <authorList>
            <person name="Perner J."/>
            <person name="Ribeiro J.M.C."/>
        </authorList>
    </citation>
    <scope>NUCLEOTIDE SEQUENCE</scope>
    <source>
        <strain evidence="2">Semi-engorged</strain>
        <tissue evidence="2">Salivary glands</tissue>
    </source>
</reference>